<evidence type="ECO:0000256" key="5">
    <source>
        <dbReference type="RuleBase" id="RU003512"/>
    </source>
</evidence>
<dbReference type="Proteomes" id="UP000665561">
    <property type="component" value="Unassembled WGS sequence"/>
</dbReference>
<feature type="chain" id="PRO_5046363883" evidence="7">
    <location>
        <begin position="28"/>
        <end position="330"/>
    </location>
</feature>
<keyword evidence="2 5" id="KW-0813">Transport</keyword>
<evidence type="ECO:0000313" key="8">
    <source>
        <dbReference type="EMBL" id="NBD24129.1"/>
    </source>
</evidence>
<proteinExistence type="inferred from homology"/>
<feature type="signal peptide" evidence="7">
    <location>
        <begin position="1"/>
        <end position="27"/>
    </location>
</feature>
<dbReference type="InterPro" id="IPR050492">
    <property type="entry name" value="Bact_metal-bind_prot9"/>
</dbReference>
<feature type="region of interest" description="Disordered" evidence="6">
    <location>
        <begin position="34"/>
        <end position="60"/>
    </location>
</feature>
<gene>
    <name evidence="8" type="ORF">GT019_09610</name>
</gene>
<comment type="subcellular location">
    <subcellularLocation>
        <location evidence="1">Cell envelope</location>
    </subcellularLocation>
</comment>
<dbReference type="InterPro" id="IPR006128">
    <property type="entry name" value="Lipoprotein_PsaA-like"/>
</dbReference>
<dbReference type="EMBL" id="JAAAMV010000004">
    <property type="protein sequence ID" value="NBD24129.1"/>
    <property type="molecule type" value="Genomic_DNA"/>
</dbReference>
<evidence type="ECO:0000256" key="2">
    <source>
        <dbReference type="ARBA" id="ARBA00022448"/>
    </source>
</evidence>
<sequence>MPTRPLKKKLWKISTTAILLGSLLVLASACGSGSSNTGNSSSTGSNSASNTDSTNGNNNTGGIGSSKIAIVAAENFYGEVAEAVGGDYVDVTSLLTSPDADPHDYEPTPDASKAVDGASVVIFNGIGYDEWMQKLIDASGKAADKTVVRVASDVMAHQDGDNEHVWYNPETMGKYADYLADRLGKLDPVHKQDFADQASDYKQSLAPLTEAVASLKQADPLPVAVSEPVFDYMAQALNLKITDEKFELAAEEETDPAPQDVARLQNDIKAKNIRFFVNNTQATSQTVQNLVDLANENGVPVIEVTETLPSGKNYLTWMTDILDQIKAALG</sequence>
<dbReference type="Pfam" id="PF01297">
    <property type="entry name" value="ZnuA"/>
    <property type="match status" value="1"/>
</dbReference>
<evidence type="ECO:0000313" key="9">
    <source>
        <dbReference type="Proteomes" id="UP000665561"/>
    </source>
</evidence>
<evidence type="ECO:0000256" key="1">
    <source>
        <dbReference type="ARBA" id="ARBA00004196"/>
    </source>
</evidence>
<comment type="similarity">
    <text evidence="5">Belongs to the bacterial solute-binding protein 9 family.</text>
</comment>
<keyword evidence="4 7" id="KW-0732">Signal</keyword>
<evidence type="ECO:0000256" key="6">
    <source>
        <dbReference type="SAM" id="MobiDB-lite"/>
    </source>
</evidence>
<dbReference type="PANTHER" id="PTHR42953">
    <property type="entry name" value="HIGH-AFFINITY ZINC UPTAKE SYSTEM PROTEIN ZNUA-RELATED"/>
    <property type="match status" value="1"/>
</dbReference>
<evidence type="ECO:0000256" key="7">
    <source>
        <dbReference type="SAM" id="SignalP"/>
    </source>
</evidence>
<feature type="compositionally biased region" description="Low complexity" evidence="6">
    <location>
        <begin position="34"/>
        <end position="58"/>
    </location>
</feature>
<dbReference type="RefSeq" id="WP_161742928.1">
    <property type="nucleotide sequence ID" value="NZ_JAAAMV010000004.1"/>
</dbReference>
<dbReference type="PROSITE" id="PS51257">
    <property type="entry name" value="PROKAR_LIPOPROTEIN"/>
    <property type="match status" value="1"/>
</dbReference>
<organism evidence="8 9">
    <name type="scientific">Paenibacillus glycinis</name>
    <dbReference type="NCBI Taxonomy" id="2697035"/>
    <lineage>
        <taxon>Bacteria</taxon>
        <taxon>Bacillati</taxon>
        <taxon>Bacillota</taxon>
        <taxon>Bacilli</taxon>
        <taxon>Bacillales</taxon>
        <taxon>Paenibacillaceae</taxon>
        <taxon>Paenibacillus</taxon>
    </lineage>
</organism>
<keyword evidence="9" id="KW-1185">Reference proteome</keyword>
<dbReference type="SUPFAM" id="SSF53807">
    <property type="entry name" value="Helical backbone' metal receptor"/>
    <property type="match status" value="1"/>
</dbReference>
<accession>A0ABW9XNC9</accession>
<dbReference type="InterPro" id="IPR006127">
    <property type="entry name" value="ZnuA-like"/>
</dbReference>
<evidence type="ECO:0000256" key="4">
    <source>
        <dbReference type="ARBA" id="ARBA00022729"/>
    </source>
</evidence>
<comment type="caution">
    <text evidence="8">The sequence shown here is derived from an EMBL/GenBank/DDBJ whole genome shotgun (WGS) entry which is preliminary data.</text>
</comment>
<dbReference type="PANTHER" id="PTHR42953:SF1">
    <property type="entry name" value="METAL-BINDING PROTEIN HI_0362-RELATED"/>
    <property type="match status" value="1"/>
</dbReference>
<reference evidence="8 9" key="1">
    <citation type="submission" date="2020-01" db="EMBL/GenBank/DDBJ databases">
        <title>Paenibacillus soybeanensis sp. nov. isolated from the nodules of soybean (Glycine max(L.) Merr).</title>
        <authorList>
            <person name="Wang H."/>
        </authorList>
    </citation>
    <scope>NUCLEOTIDE SEQUENCE [LARGE SCALE GENOMIC DNA]</scope>
    <source>
        <strain evidence="8 9">T1</strain>
    </source>
</reference>
<dbReference type="Gene3D" id="3.40.50.1980">
    <property type="entry name" value="Nitrogenase molybdenum iron protein domain"/>
    <property type="match status" value="2"/>
</dbReference>
<evidence type="ECO:0000256" key="3">
    <source>
        <dbReference type="ARBA" id="ARBA00022723"/>
    </source>
</evidence>
<keyword evidence="3" id="KW-0479">Metal-binding</keyword>
<name>A0ABW9XNC9_9BACL</name>
<protein>
    <submittedName>
        <fullName evidence="8">Zinc ABC transporter solute-binding protein</fullName>
    </submittedName>
</protein>
<dbReference type="PRINTS" id="PR00690">
    <property type="entry name" value="ADHESNFAMILY"/>
</dbReference>